<comment type="caution">
    <text evidence="1">The sequence shown here is derived from an EMBL/GenBank/DDBJ whole genome shotgun (WGS) entry which is preliminary data.</text>
</comment>
<proteinExistence type="predicted"/>
<dbReference type="EMBL" id="WJIE01000003">
    <property type="protein sequence ID" value="MRG92818.1"/>
    <property type="molecule type" value="Genomic_DNA"/>
</dbReference>
<accession>A0A6N7PLA9</accession>
<reference evidence="1 2" key="1">
    <citation type="submission" date="2019-10" db="EMBL/GenBank/DDBJ databases">
        <title>A soil myxobacterium in the family Polyangiaceae.</title>
        <authorList>
            <person name="Li Y."/>
            <person name="Wang J."/>
        </authorList>
    </citation>
    <scope>NUCLEOTIDE SEQUENCE [LARGE SCALE GENOMIC DNA]</scope>
    <source>
        <strain evidence="1 2">DSM 14734</strain>
    </source>
</reference>
<name>A0A6N7PLA9_9BACT</name>
<keyword evidence="2" id="KW-1185">Reference proteome</keyword>
<sequence>MIFTVTIDGRGIREMPLEHKTLAVAVMAYAEAVLAGMDATHTSIVQNIALSPKVPGYPTALETGEMQIRPLNQNQTLELVQAFVEEAFLGLDIKVRFVVPPAPAGREDE</sequence>
<organism evidence="1 2">
    <name type="scientific">Polyangium spumosum</name>
    <dbReference type="NCBI Taxonomy" id="889282"/>
    <lineage>
        <taxon>Bacteria</taxon>
        <taxon>Pseudomonadati</taxon>
        <taxon>Myxococcota</taxon>
        <taxon>Polyangia</taxon>
        <taxon>Polyangiales</taxon>
        <taxon>Polyangiaceae</taxon>
        <taxon>Polyangium</taxon>
    </lineage>
</organism>
<evidence type="ECO:0000313" key="2">
    <source>
        <dbReference type="Proteomes" id="UP000440224"/>
    </source>
</evidence>
<protein>
    <submittedName>
        <fullName evidence="1">Uncharacterized protein</fullName>
    </submittedName>
</protein>
<dbReference type="RefSeq" id="WP_153819647.1">
    <property type="nucleotide sequence ID" value="NZ_WJIE01000003.1"/>
</dbReference>
<gene>
    <name evidence="1" type="ORF">GF068_12885</name>
</gene>
<evidence type="ECO:0000313" key="1">
    <source>
        <dbReference type="EMBL" id="MRG92818.1"/>
    </source>
</evidence>
<dbReference type="Proteomes" id="UP000440224">
    <property type="component" value="Unassembled WGS sequence"/>
</dbReference>
<dbReference type="AlphaFoldDB" id="A0A6N7PLA9"/>